<comment type="similarity">
    <text evidence="1">Belongs to the small GTPase superfamily. Rab family.</text>
</comment>
<dbReference type="SUPFAM" id="SSF52540">
    <property type="entry name" value="P-loop containing nucleoside triphosphate hydrolases"/>
    <property type="match status" value="1"/>
</dbReference>
<dbReference type="Gene3D" id="3.40.50.300">
    <property type="entry name" value="P-loop containing nucleotide triphosphate hydrolases"/>
    <property type="match status" value="1"/>
</dbReference>
<evidence type="ECO:0000313" key="2">
    <source>
        <dbReference type="EMBL" id="KAL0249957.1"/>
    </source>
</evidence>
<evidence type="ECO:0008006" key="4">
    <source>
        <dbReference type="Google" id="ProtNLM"/>
    </source>
</evidence>
<dbReference type="InterPro" id="IPR027417">
    <property type="entry name" value="P-loop_NTPase"/>
</dbReference>
<dbReference type="InterPro" id="IPR050209">
    <property type="entry name" value="Rab_GTPases_membrane_traffic"/>
</dbReference>
<dbReference type="PROSITE" id="PS51419">
    <property type="entry name" value="RAB"/>
    <property type="match status" value="1"/>
</dbReference>
<dbReference type="NCBIfam" id="TIGR00231">
    <property type="entry name" value="small_GTP"/>
    <property type="match status" value="1"/>
</dbReference>
<name>A0ABR3BSP6_9TREE</name>
<evidence type="ECO:0000256" key="1">
    <source>
        <dbReference type="ARBA" id="ARBA00006270"/>
    </source>
</evidence>
<dbReference type="Pfam" id="PF00071">
    <property type="entry name" value="Ras"/>
    <property type="match status" value="1"/>
</dbReference>
<dbReference type="InterPro" id="IPR005225">
    <property type="entry name" value="Small_GTP-bd"/>
</dbReference>
<dbReference type="RefSeq" id="XP_066614144.1">
    <property type="nucleotide sequence ID" value="XM_066757760.1"/>
</dbReference>
<dbReference type="InterPro" id="IPR001806">
    <property type="entry name" value="Small_GTPase"/>
</dbReference>
<dbReference type="SMART" id="SM00175">
    <property type="entry name" value="RAB"/>
    <property type="match status" value="1"/>
</dbReference>
<reference evidence="2 3" key="2">
    <citation type="submission" date="2024-01" db="EMBL/GenBank/DDBJ databases">
        <title>Comparative genomics of Cryptococcus and Kwoniella reveals pathogenesis evolution and contrasting modes of karyotype evolution via chromosome fusion or intercentromeric recombination.</title>
        <authorList>
            <person name="Coelho M.A."/>
            <person name="David-Palma M."/>
            <person name="Shea T."/>
            <person name="Bowers K."/>
            <person name="Mcginley-Smith S."/>
            <person name="Mohammad A.W."/>
            <person name="Gnirke A."/>
            <person name="Yurkov A.M."/>
            <person name="Nowrousian M."/>
            <person name="Sun S."/>
            <person name="Cuomo C.A."/>
            <person name="Heitman J."/>
        </authorList>
    </citation>
    <scope>NUCLEOTIDE SEQUENCE [LARGE SCALE GENOMIC DNA]</scope>
    <source>
        <strain evidence="2 3">IND107</strain>
    </source>
</reference>
<keyword evidence="3" id="KW-1185">Reference proteome</keyword>
<comment type="caution">
    <text evidence="2">The sequence shown here is derived from an EMBL/GenBank/DDBJ whole genome shotgun (WGS) entry which is preliminary data.</text>
</comment>
<proteinExistence type="inferred from homology"/>
<protein>
    <recommendedName>
        <fullName evidence="4">Rab family protein</fullName>
    </recommendedName>
</protein>
<gene>
    <name evidence="2" type="ORF">I308_103260</name>
</gene>
<dbReference type="PANTHER" id="PTHR47979">
    <property type="entry name" value="DRAB11-RELATED"/>
    <property type="match status" value="1"/>
</dbReference>
<sequence>MDNEGTELVEAYDYLFKFIVIGEAGTGKSCLLYQCIHEQFKENSSHTIGVEFSSKTLRIGDKNIKLQLWDTAGQERFRSVTRSYYRGAAGAILVYDITSRQSFVNLSRWLTDCRALASAHLVVVLVGNKLDKEEDREVEYAEGSRWAQENGLLFIEVSSLTGKNVSTPFFLAGRTILSAIDAGTLDPDSAGSGVSYGERQLRAVGSQSRLSAAFGNSVKRKRRRDSILEHSVVIVPFFVARPSAIVLVVVQIVYVSSTPINAENAL</sequence>
<dbReference type="SMART" id="SM00176">
    <property type="entry name" value="RAN"/>
    <property type="match status" value="1"/>
</dbReference>
<organism evidence="2 3">
    <name type="scientific">Cryptococcus tetragattii IND107</name>
    <dbReference type="NCBI Taxonomy" id="1296105"/>
    <lineage>
        <taxon>Eukaryota</taxon>
        <taxon>Fungi</taxon>
        <taxon>Dikarya</taxon>
        <taxon>Basidiomycota</taxon>
        <taxon>Agaricomycotina</taxon>
        <taxon>Tremellomycetes</taxon>
        <taxon>Tremellales</taxon>
        <taxon>Cryptococcaceae</taxon>
        <taxon>Cryptococcus</taxon>
        <taxon>Cryptococcus gattii species complex</taxon>
    </lineage>
</organism>
<dbReference type="PROSITE" id="PS51421">
    <property type="entry name" value="RAS"/>
    <property type="match status" value="1"/>
</dbReference>
<reference evidence="3" key="1">
    <citation type="submission" date="2015-01" db="EMBL/GenBank/DDBJ databases">
        <title>The Genome Sequence of Cryptococcus gattii MMRL2647.</title>
        <authorList>
            <consortium name="The Broad Institute Genomics Platform"/>
            <person name="Cuomo C."/>
            <person name="Litvintseva A."/>
            <person name="Chen Y."/>
            <person name="Heitman J."/>
            <person name="Sun S."/>
            <person name="Springer D."/>
            <person name="Dromer F."/>
            <person name="Young S."/>
            <person name="Zeng Q."/>
            <person name="Gargeya S."/>
            <person name="Abouelleil A."/>
            <person name="Alvarado L."/>
            <person name="Chapman S.B."/>
            <person name="Gainer-Dewar J."/>
            <person name="Goldberg J."/>
            <person name="Griggs A."/>
            <person name="Gujja S."/>
            <person name="Hansen M."/>
            <person name="Howarth C."/>
            <person name="Imamovic A."/>
            <person name="Larimer J."/>
            <person name="Murphy C."/>
            <person name="Naylor J."/>
            <person name="Pearson M."/>
            <person name="Priest M."/>
            <person name="Roberts A."/>
            <person name="Saif S."/>
            <person name="Shea T."/>
            <person name="Sykes S."/>
            <person name="Wortman J."/>
            <person name="Nusbaum C."/>
            <person name="Birren B."/>
        </authorList>
    </citation>
    <scope>NUCLEOTIDE SEQUENCE [LARGE SCALE GENOMIC DNA]</scope>
    <source>
        <strain evidence="3">IND107</strain>
    </source>
</reference>
<dbReference type="PRINTS" id="PR00449">
    <property type="entry name" value="RASTRNSFRMNG"/>
</dbReference>
<dbReference type="SMART" id="SM00173">
    <property type="entry name" value="RAS"/>
    <property type="match status" value="1"/>
</dbReference>
<dbReference type="GeneID" id="91990116"/>
<dbReference type="Proteomes" id="UP000054399">
    <property type="component" value="Unassembled WGS sequence"/>
</dbReference>
<evidence type="ECO:0000313" key="3">
    <source>
        <dbReference type="Proteomes" id="UP000054399"/>
    </source>
</evidence>
<accession>A0ABR3BSP6</accession>
<dbReference type="SMART" id="SM00174">
    <property type="entry name" value="RHO"/>
    <property type="match status" value="1"/>
</dbReference>
<dbReference type="EMBL" id="ATAM02000005">
    <property type="protein sequence ID" value="KAL0249957.1"/>
    <property type="molecule type" value="Genomic_DNA"/>
</dbReference>